<feature type="signal peptide" evidence="2">
    <location>
        <begin position="1"/>
        <end position="22"/>
    </location>
</feature>
<evidence type="ECO:0000256" key="2">
    <source>
        <dbReference type="SAM" id="SignalP"/>
    </source>
</evidence>
<dbReference type="Proteomes" id="UP000284842">
    <property type="component" value="Unassembled WGS sequence"/>
</dbReference>
<organism evidence="3 4">
    <name type="scientific">Panaeolus cyanescens</name>
    <dbReference type="NCBI Taxonomy" id="181874"/>
    <lineage>
        <taxon>Eukaryota</taxon>
        <taxon>Fungi</taxon>
        <taxon>Dikarya</taxon>
        <taxon>Basidiomycota</taxon>
        <taxon>Agaricomycotina</taxon>
        <taxon>Agaricomycetes</taxon>
        <taxon>Agaricomycetidae</taxon>
        <taxon>Agaricales</taxon>
        <taxon>Agaricineae</taxon>
        <taxon>Galeropsidaceae</taxon>
        <taxon>Panaeolus</taxon>
    </lineage>
</organism>
<proteinExistence type="predicted"/>
<feature type="compositionally biased region" description="Polar residues" evidence="1">
    <location>
        <begin position="340"/>
        <end position="358"/>
    </location>
</feature>
<dbReference type="AlphaFoldDB" id="A0A409YCV4"/>
<gene>
    <name evidence="3" type="ORF">CVT24_000816</name>
</gene>
<dbReference type="InParanoid" id="A0A409YCV4"/>
<accession>A0A409YCV4</accession>
<feature type="region of interest" description="Disordered" evidence="1">
    <location>
        <begin position="205"/>
        <end position="361"/>
    </location>
</feature>
<protein>
    <submittedName>
        <fullName evidence="3">Uncharacterized protein</fullName>
    </submittedName>
</protein>
<evidence type="ECO:0000313" key="3">
    <source>
        <dbReference type="EMBL" id="PPR00829.1"/>
    </source>
</evidence>
<keyword evidence="4" id="KW-1185">Reference proteome</keyword>
<keyword evidence="2" id="KW-0732">Signal</keyword>
<sequence length="466" mass="51609">MRNIQALRCALVIFALLTQVAAILWDLDFESEHKAKGKIPQYEEKAKVFKETKSILHKRINEMARYTTIPKRLQQADFLVELGGADKSWTAAEKKVKRIQGWRIHVAQLYVESSHVVEADHPDSVFIHTPPEHASAAQHKYFARLDNNHNMYVYDGFFAISDMEERVERFVFALFLAYAEVKDCPEASAECAMAYAKLSHKFRENAAPQPSQSEKSTGVKGAALAQRTSTTSRYSGMAIKDKPKARQKRVRDRDAEENAPVLKKLRSHSVAARLGNDERGEGEPSADASAGENDGGAGSGEPGAVGVRRGGDNDMPMVASSSLTSLRFGDVPRSVPTPLAPQSISPLNTSTLNSQQLESPDIDDDDEAWIDEILQLNGYAPTPHWHTSFHDANHWEMVLTTPVIQSEWDALDRQSALAGQVPVPMQTYDTDHESDAINFVSQHAHSTVDDVKEAELALPVLTSQVL</sequence>
<evidence type="ECO:0000256" key="1">
    <source>
        <dbReference type="SAM" id="MobiDB-lite"/>
    </source>
</evidence>
<comment type="caution">
    <text evidence="3">The sequence shown here is derived from an EMBL/GenBank/DDBJ whole genome shotgun (WGS) entry which is preliminary data.</text>
</comment>
<feature type="chain" id="PRO_5019039768" evidence="2">
    <location>
        <begin position="23"/>
        <end position="466"/>
    </location>
</feature>
<feature type="compositionally biased region" description="Gly residues" evidence="1">
    <location>
        <begin position="293"/>
        <end position="303"/>
    </location>
</feature>
<evidence type="ECO:0000313" key="4">
    <source>
        <dbReference type="Proteomes" id="UP000284842"/>
    </source>
</evidence>
<name>A0A409YCV4_9AGAR</name>
<dbReference type="EMBL" id="NHTK01001290">
    <property type="protein sequence ID" value="PPR00829.1"/>
    <property type="molecule type" value="Genomic_DNA"/>
</dbReference>
<reference evidence="3 4" key="1">
    <citation type="journal article" date="2018" name="Evol. Lett.">
        <title>Horizontal gene cluster transfer increased hallucinogenic mushroom diversity.</title>
        <authorList>
            <person name="Reynolds H.T."/>
            <person name="Vijayakumar V."/>
            <person name="Gluck-Thaler E."/>
            <person name="Korotkin H.B."/>
            <person name="Matheny P.B."/>
            <person name="Slot J.C."/>
        </authorList>
    </citation>
    <scope>NUCLEOTIDE SEQUENCE [LARGE SCALE GENOMIC DNA]</scope>
    <source>
        <strain evidence="3 4">2629</strain>
    </source>
</reference>